<evidence type="ECO:0000256" key="2">
    <source>
        <dbReference type="ARBA" id="ARBA00017872"/>
    </source>
</evidence>
<keyword evidence="5 8" id="KW-0648">Protein biosynthesis</keyword>
<name>A0ABS8GD28_9ALTE</name>
<dbReference type="Pfam" id="PF03764">
    <property type="entry name" value="EFG_IV"/>
    <property type="match status" value="1"/>
</dbReference>
<dbReference type="NCBIfam" id="TIGR00231">
    <property type="entry name" value="small_GTP"/>
    <property type="match status" value="1"/>
</dbReference>
<keyword evidence="3 8" id="KW-0547">Nucleotide-binding</keyword>
<dbReference type="GO" id="GO:0003746">
    <property type="term" value="F:translation elongation factor activity"/>
    <property type="evidence" value="ECO:0007669"/>
    <property type="project" value="UniProtKB-KW"/>
</dbReference>
<dbReference type="Pfam" id="PF14492">
    <property type="entry name" value="EFG_III"/>
    <property type="match status" value="1"/>
</dbReference>
<dbReference type="InterPro" id="IPR009000">
    <property type="entry name" value="Transl_B-barrel_sf"/>
</dbReference>
<feature type="binding site" evidence="8">
    <location>
        <begin position="17"/>
        <end position="24"/>
    </location>
    <ligand>
        <name>GTP</name>
        <dbReference type="ChEBI" id="CHEBI:37565"/>
    </ligand>
</feature>
<dbReference type="InterPro" id="IPR020568">
    <property type="entry name" value="Ribosomal_Su5_D2-typ_SF"/>
</dbReference>
<dbReference type="Gene3D" id="3.30.230.10">
    <property type="match status" value="1"/>
</dbReference>
<dbReference type="HAMAP" id="MF_00054_B">
    <property type="entry name" value="EF_G_EF_2_B"/>
    <property type="match status" value="1"/>
</dbReference>
<comment type="function">
    <text evidence="7 8">Catalyzes the GTP-dependent ribosomal translocation step during translation elongation. During this step, the ribosome changes from the pre-translocational (PRE) to the post-translocational (POST) state as the newly formed A-site-bound peptidyl-tRNA and P-site-bound deacylated tRNA move to the P and E sites, respectively. Catalyzes the coordinated movement of the two tRNA molecules, the mRNA and conformational changes in the ribosome.</text>
</comment>
<dbReference type="PROSITE" id="PS51722">
    <property type="entry name" value="G_TR_2"/>
    <property type="match status" value="1"/>
</dbReference>
<dbReference type="SUPFAM" id="SSF50447">
    <property type="entry name" value="Translation proteins"/>
    <property type="match status" value="1"/>
</dbReference>
<comment type="similarity">
    <text evidence="1 8">Belongs to the TRAFAC class translation factor GTPase superfamily. Classic translation factor GTPase family. EF-G/EF-2 subfamily.</text>
</comment>
<comment type="caution">
    <text evidence="10">The sequence shown here is derived from an EMBL/GenBank/DDBJ whole genome shotgun (WGS) entry which is preliminary data.</text>
</comment>
<dbReference type="InterPro" id="IPR027417">
    <property type="entry name" value="P-loop_NTPase"/>
</dbReference>
<dbReference type="Proteomes" id="UP001520878">
    <property type="component" value="Unassembled WGS sequence"/>
</dbReference>
<protein>
    <recommendedName>
        <fullName evidence="2 8">Elongation factor G</fullName>
        <shortName evidence="8">EF-G</shortName>
    </recommendedName>
</protein>
<evidence type="ECO:0000256" key="3">
    <source>
        <dbReference type="ARBA" id="ARBA00022741"/>
    </source>
</evidence>
<dbReference type="NCBIfam" id="NF009381">
    <property type="entry name" value="PRK12740.1-5"/>
    <property type="match status" value="1"/>
</dbReference>
<dbReference type="EMBL" id="JAJEWP010000009">
    <property type="protein sequence ID" value="MCC2618288.1"/>
    <property type="molecule type" value="Genomic_DNA"/>
</dbReference>
<dbReference type="PROSITE" id="PS00301">
    <property type="entry name" value="G_TR_1"/>
    <property type="match status" value="1"/>
</dbReference>
<dbReference type="InterPro" id="IPR047872">
    <property type="entry name" value="EFG_IV"/>
</dbReference>
<dbReference type="InterPro" id="IPR005517">
    <property type="entry name" value="Transl_elong_EFG/EF2_IV"/>
</dbReference>
<dbReference type="Pfam" id="PF00679">
    <property type="entry name" value="EFG_C"/>
    <property type="match status" value="1"/>
</dbReference>
<keyword evidence="4 8" id="KW-0251">Elongation factor</keyword>
<dbReference type="InterPro" id="IPR004161">
    <property type="entry name" value="EFTu-like_2"/>
</dbReference>
<evidence type="ECO:0000256" key="6">
    <source>
        <dbReference type="ARBA" id="ARBA00023134"/>
    </source>
</evidence>
<dbReference type="InterPro" id="IPR014721">
    <property type="entry name" value="Ribsml_uS5_D2-typ_fold_subgr"/>
</dbReference>
<dbReference type="NCBIfam" id="TIGR00484">
    <property type="entry name" value="EF-G"/>
    <property type="match status" value="1"/>
</dbReference>
<dbReference type="Pfam" id="PF03144">
    <property type="entry name" value="GTP_EFTU_D2"/>
    <property type="match status" value="1"/>
</dbReference>
<evidence type="ECO:0000256" key="4">
    <source>
        <dbReference type="ARBA" id="ARBA00022768"/>
    </source>
</evidence>
<proteinExistence type="inferred from homology"/>
<dbReference type="CDD" id="cd04088">
    <property type="entry name" value="EFG_mtEFG_II"/>
    <property type="match status" value="1"/>
</dbReference>
<dbReference type="SMART" id="SM00889">
    <property type="entry name" value="EFG_IV"/>
    <property type="match status" value="1"/>
</dbReference>
<feature type="binding site" evidence="8">
    <location>
        <begin position="88"/>
        <end position="92"/>
    </location>
    <ligand>
        <name>GTP</name>
        <dbReference type="ChEBI" id="CHEBI:37565"/>
    </ligand>
</feature>
<dbReference type="RefSeq" id="WP_229163058.1">
    <property type="nucleotide sequence ID" value="NZ_JAJEWP010000009.1"/>
</dbReference>
<dbReference type="PRINTS" id="PR00315">
    <property type="entry name" value="ELONGATNFCT"/>
</dbReference>
<feature type="binding site" evidence="8">
    <location>
        <begin position="142"/>
        <end position="145"/>
    </location>
    <ligand>
        <name>GTP</name>
        <dbReference type="ChEBI" id="CHEBI:37565"/>
    </ligand>
</feature>
<dbReference type="Gene3D" id="2.40.30.10">
    <property type="entry name" value="Translation factors"/>
    <property type="match status" value="1"/>
</dbReference>
<dbReference type="Gene3D" id="3.40.50.300">
    <property type="entry name" value="P-loop containing nucleotide triphosphate hydrolases"/>
    <property type="match status" value="1"/>
</dbReference>
<feature type="domain" description="Tr-type G" evidence="9">
    <location>
        <begin position="8"/>
        <end position="290"/>
    </location>
</feature>
<evidence type="ECO:0000259" key="9">
    <source>
        <dbReference type="PROSITE" id="PS51722"/>
    </source>
</evidence>
<dbReference type="InterPro" id="IPR000795">
    <property type="entry name" value="T_Tr_GTP-bd_dom"/>
</dbReference>
<dbReference type="InterPro" id="IPR004540">
    <property type="entry name" value="Transl_elong_EFG/EF2"/>
</dbReference>
<dbReference type="InterPro" id="IPR035649">
    <property type="entry name" value="EFG_V"/>
</dbReference>
<dbReference type="CDD" id="cd01886">
    <property type="entry name" value="EF-G"/>
    <property type="match status" value="1"/>
</dbReference>
<dbReference type="Gene3D" id="3.30.70.240">
    <property type="match status" value="1"/>
</dbReference>
<organism evidence="10 11">
    <name type="scientific">Fluctibacter halophilus</name>
    <dbReference type="NCBI Taxonomy" id="226011"/>
    <lineage>
        <taxon>Bacteria</taxon>
        <taxon>Pseudomonadati</taxon>
        <taxon>Pseudomonadota</taxon>
        <taxon>Gammaproteobacteria</taxon>
        <taxon>Alteromonadales</taxon>
        <taxon>Alteromonadaceae</taxon>
        <taxon>Fluctibacter</taxon>
    </lineage>
</organism>
<dbReference type="InterPro" id="IPR041095">
    <property type="entry name" value="EFG_II"/>
</dbReference>
<dbReference type="Pfam" id="PF00009">
    <property type="entry name" value="GTP_EFTU"/>
    <property type="match status" value="1"/>
</dbReference>
<evidence type="ECO:0000256" key="7">
    <source>
        <dbReference type="ARBA" id="ARBA00024731"/>
    </source>
</evidence>
<keyword evidence="6 8" id="KW-0342">GTP-binding</keyword>
<dbReference type="InterPro" id="IPR031157">
    <property type="entry name" value="G_TR_CS"/>
</dbReference>
<gene>
    <name evidence="8 10" type="primary">fusA</name>
    <name evidence="10" type="ORF">LJ739_18675</name>
</gene>
<evidence type="ECO:0000313" key="10">
    <source>
        <dbReference type="EMBL" id="MCC2618288.1"/>
    </source>
</evidence>
<dbReference type="InterPro" id="IPR005225">
    <property type="entry name" value="Small_GTP-bd"/>
</dbReference>
<dbReference type="CDD" id="cd03713">
    <property type="entry name" value="EFG_mtEFG_C"/>
    <property type="match status" value="1"/>
</dbReference>
<evidence type="ECO:0000313" key="11">
    <source>
        <dbReference type="Proteomes" id="UP001520878"/>
    </source>
</evidence>
<evidence type="ECO:0000256" key="1">
    <source>
        <dbReference type="ARBA" id="ARBA00005870"/>
    </source>
</evidence>
<dbReference type="CDD" id="cd16262">
    <property type="entry name" value="EFG_III"/>
    <property type="match status" value="1"/>
</dbReference>
<evidence type="ECO:0000256" key="8">
    <source>
        <dbReference type="HAMAP-Rule" id="MF_00054"/>
    </source>
</evidence>
<dbReference type="SMART" id="SM00838">
    <property type="entry name" value="EFG_C"/>
    <property type="match status" value="1"/>
</dbReference>
<evidence type="ECO:0000256" key="5">
    <source>
        <dbReference type="ARBA" id="ARBA00022917"/>
    </source>
</evidence>
<dbReference type="InterPro" id="IPR035647">
    <property type="entry name" value="EFG_III/V"/>
</dbReference>
<dbReference type="InterPro" id="IPR009022">
    <property type="entry name" value="EFG_III"/>
</dbReference>
<dbReference type="NCBIfam" id="NF009379">
    <property type="entry name" value="PRK12740.1-3"/>
    <property type="match status" value="1"/>
</dbReference>
<keyword evidence="8" id="KW-0963">Cytoplasm</keyword>
<comment type="subcellular location">
    <subcellularLocation>
        <location evidence="8">Cytoplasm</location>
    </subcellularLocation>
</comment>
<dbReference type="CDD" id="cd01434">
    <property type="entry name" value="EFG_mtEFG1_IV"/>
    <property type="match status" value="1"/>
</dbReference>
<dbReference type="SUPFAM" id="SSF54980">
    <property type="entry name" value="EF-G C-terminal domain-like"/>
    <property type="match status" value="2"/>
</dbReference>
<dbReference type="Gene3D" id="3.30.70.870">
    <property type="entry name" value="Elongation Factor G (Translational Gtpase), domain 3"/>
    <property type="match status" value="1"/>
</dbReference>
<accession>A0ABS8GD28</accession>
<keyword evidence="11" id="KW-1185">Reference proteome</keyword>
<dbReference type="InterPro" id="IPR000640">
    <property type="entry name" value="EFG_V-like"/>
</dbReference>
<dbReference type="SUPFAM" id="SSF52540">
    <property type="entry name" value="P-loop containing nucleoside triphosphate hydrolases"/>
    <property type="match status" value="1"/>
</dbReference>
<sequence>MARKHPIERYRNIGIVAHVDAGKTTTTERVLFYTGLSHKIGEVHDGAATMDWMEQEQERGITITSAATTCFWAGMEQQHDQHRINIIDTPGHVDFTIEVERSLRVLDGAVVVFCGSSGVEPQSETVWRQADKYHVPRMVFVNKMDRAGADFDRVVNQIRNRLGATCVPIQLNIGAEENFRGVIDLVKMKAINWNPDDQGMTFTYEAIPADMLDRAEALRQEMVEAAAEGSEELMEKYLEGEELSEQEIKQGLRTRTLNNEIVLATCGSAFKNKGVQAVLDAVIDYLPSPTDIPAIKGVLNDKDETESERHADDSEPFSALAFKIATDPFVGTLTFFRCYSGVVQTGDAVYNPVKGKRERFGRIVQMHAKDREELKEVRAGDIAAAIGLKDVTTGDTLCDPDHIITLERMEFPDPVISIAVEPRSKADQEKMGIALGKLAAEDPSFRVKTDEESGQTIISGMGELHLDIIVDRMKREFNVECNVGKPQVAYRETIRKSVEVEGKFVRQSGGRGQFGHVWLRVEPQEEGAGYEFVNEIVGGVVPKEFIPAVDKGIQEQMQNGVLAGYPVLDVKVTLFDGSYHDVDSSEMAFKIAGSMGFKKGAAEANPVLLEPTMKVEVTTPEDWMGDVVGDLNRRRGMIEGMDDGVAGIKIIRAKVPLSEMFGYATDLRSATQGRASYSMEFFNYSEAPNNVAQAIIEARH</sequence>
<dbReference type="PANTHER" id="PTHR43261">
    <property type="entry name" value="TRANSLATION ELONGATION FACTOR G-RELATED"/>
    <property type="match status" value="1"/>
</dbReference>
<dbReference type="SUPFAM" id="SSF54211">
    <property type="entry name" value="Ribosomal protein S5 domain 2-like"/>
    <property type="match status" value="1"/>
</dbReference>
<dbReference type="PANTHER" id="PTHR43261:SF1">
    <property type="entry name" value="RIBOSOME-RELEASING FACTOR 2, MITOCHONDRIAL"/>
    <property type="match status" value="1"/>
</dbReference>
<reference evidence="10 11" key="1">
    <citation type="submission" date="2021-10" db="EMBL/GenBank/DDBJ databases">
        <title>Draft genome of Aestuariibacter halophilus JC2043.</title>
        <authorList>
            <person name="Emsley S.A."/>
            <person name="Pfannmuller K.M."/>
            <person name="Ushijima B."/>
            <person name="Saw J.H."/>
            <person name="Videau P."/>
        </authorList>
    </citation>
    <scope>NUCLEOTIDE SEQUENCE [LARGE SCALE GENOMIC DNA]</scope>
    <source>
        <strain evidence="10 11">JC2043</strain>
    </source>
</reference>